<dbReference type="GO" id="GO:0005524">
    <property type="term" value="F:ATP binding"/>
    <property type="evidence" value="ECO:0007669"/>
    <property type="project" value="UniProtKB-KW"/>
</dbReference>
<evidence type="ECO:0000256" key="5">
    <source>
        <dbReference type="ARBA" id="ARBA00022741"/>
    </source>
</evidence>
<dbReference type="FunFam" id="3.40.50.620:FF:000045">
    <property type="entry name" value="Glutamate--tRNA ligase, mitochondrial"/>
    <property type="match status" value="1"/>
</dbReference>
<protein>
    <recommendedName>
        <fullName evidence="3">glutamate--tRNA ligase</fullName>
        <ecNumber evidence="3">6.1.1.17</ecNumber>
    </recommendedName>
    <alternativeName>
        <fullName evidence="9">Glutamyl-tRNA synthetase</fullName>
    </alternativeName>
</protein>
<dbReference type="InterPro" id="IPR014729">
    <property type="entry name" value="Rossmann-like_a/b/a_fold"/>
</dbReference>
<accession>A0A7S0X2I6</accession>
<dbReference type="SUPFAM" id="SSF48163">
    <property type="entry name" value="An anticodon-binding domain of class I aminoacyl-tRNA synthetases"/>
    <property type="match status" value="1"/>
</dbReference>
<dbReference type="InterPro" id="IPR000924">
    <property type="entry name" value="Glu/Gln-tRNA-synth"/>
</dbReference>
<dbReference type="InterPro" id="IPR008925">
    <property type="entry name" value="aa_tRNA-synth_I_cd-bd_sf"/>
</dbReference>
<name>A0A7S0X2I6_9CHLO</name>
<evidence type="ECO:0000256" key="9">
    <source>
        <dbReference type="ARBA" id="ARBA00030865"/>
    </source>
</evidence>
<dbReference type="Pfam" id="PF00749">
    <property type="entry name" value="tRNA-synt_1c"/>
    <property type="match status" value="1"/>
</dbReference>
<feature type="domain" description="Glutamyl/glutaminyl-tRNA synthetase class Ib catalytic" evidence="11">
    <location>
        <begin position="61"/>
        <end position="378"/>
    </location>
</feature>
<dbReference type="PANTHER" id="PTHR43311">
    <property type="entry name" value="GLUTAMATE--TRNA LIGASE"/>
    <property type="match status" value="1"/>
</dbReference>
<dbReference type="GO" id="GO:0006424">
    <property type="term" value="P:glutamyl-tRNA aminoacylation"/>
    <property type="evidence" value="ECO:0007669"/>
    <property type="project" value="InterPro"/>
</dbReference>
<gene>
    <name evidence="13" type="ORF">CLEI1391_LOCUS20167</name>
</gene>
<dbReference type="PROSITE" id="PS00178">
    <property type="entry name" value="AA_TRNA_LIGASE_I"/>
    <property type="match status" value="1"/>
</dbReference>
<dbReference type="EMBL" id="HBFB01035843">
    <property type="protein sequence ID" value="CAD8695981.1"/>
    <property type="molecule type" value="Transcribed_RNA"/>
</dbReference>
<dbReference type="InterPro" id="IPR033910">
    <property type="entry name" value="GluRS_core"/>
</dbReference>
<keyword evidence="7 10" id="KW-0648">Protein biosynthesis</keyword>
<dbReference type="PANTHER" id="PTHR43311:SF2">
    <property type="entry name" value="GLUTAMATE--TRNA LIGASE, MITOCHONDRIAL-RELATED"/>
    <property type="match status" value="1"/>
</dbReference>
<sequence>MAGTMRGMMSPLVQRGLIARNAMCFISRGAKGSSGRSTQNVRAAVAEAAAATKTAQPTGTEVRVRFAPSPTGNLHVGGARTALFNYLYAKRHGGKFVLRIEDTDTARSTRTSEEAMVRDLKWLGLDWDEGPDVGGPHGPYRQSERTHIYKELADKLVAAGHAYPCFCTDEELDAMKKEAEEKKLPPIYRGKWATASKEEVEAMKASGAPYCYRFRVPKNQEVKISDIIRGEVTWNTDTLGDFVLLRSNGYPVYNFCVAVDDCLMRITHVIRAEEHLPNTLRQVLIYDALGFPRPIFSHVSLILAPDKSKLSKRHGATSVGEFKSQGFLAPAMVNYLSLLGWNDGTEQEIFAKDELSAKFSLERITKSPAVFDKVKLGWMNGQHLKALPEAEVEALVGSALVEAGVLTSHTTPFAKLAVKMASKNLELVGDAAGVLKDMLAYPLADTVASADAKAVVEDNFKEIVDVVLAAYASGELATAVKGGHDGFKAWVNGVGKAQKRKGKRLFMPMRVALTGRMHGPDVGEQLELLAAEAGDVGPDAGYVPLAARMEALKAWSASH</sequence>
<dbReference type="InterPro" id="IPR001412">
    <property type="entry name" value="aa-tRNA-synth_I_CS"/>
</dbReference>
<dbReference type="GO" id="GO:0000049">
    <property type="term" value="F:tRNA binding"/>
    <property type="evidence" value="ECO:0007669"/>
    <property type="project" value="InterPro"/>
</dbReference>
<keyword evidence="8 10" id="KW-0030">Aminoacyl-tRNA synthetase</keyword>
<feature type="domain" description="Aminoacyl-tRNA synthetase class I anticodon-binding" evidence="12">
    <location>
        <begin position="425"/>
        <end position="530"/>
    </location>
</feature>
<keyword evidence="6 10" id="KW-0067">ATP-binding</keyword>
<comment type="subcellular location">
    <subcellularLocation>
        <location evidence="1">Mitochondrion</location>
    </subcellularLocation>
</comment>
<dbReference type="Gene3D" id="3.40.50.620">
    <property type="entry name" value="HUPs"/>
    <property type="match status" value="1"/>
</dbReference>
<evidence type="ECO:0000256" key="10">
    <source>
        <dbReference type="RuleBase" id="RU363037"/>
    </source>
</evidence>
<evidence type="ECO:0000259" key="12">
    <source>
        <dbReference type="Pfam" id="PF19269"/>
    </source>
</evidence>
<dbReference type="SUPFAM" id="SSF52374">
    <property type="entry name" value="Nucleotidylyl transferase"/>
    <property type="match status" value="1"/>
</dbReference>
<reference evidence="13" key="1">
    <citation type="submission" date="2021-01" db="EMBL/GenBank/DDBJ databases">
        <authorList>
            <person name="Corre E."/>
            <person name="Pelletier E."/>
            <person name="Niang G."/>
            <person name="Scheremetjew M."/>
            <person name="Finn R."/>
            <person name="Kale V."/>
            <person name="Holt S."/>
            <person name="Cochrane G."/>
            <person name="Meng A."/>
            <person name="Brown T."/>
            <person name="Cohen L."/>
        </authorList>
    </citation>
    <scope>NUCLEOTIDE SEQUENCE</scope>
    <source>
        <strain evidence="13">SAG 11-49</strain>
    </source>
</reference>
<comment type="similarity">
    <text evidence="2">Belongs to the class-I aminoacyl-tRNA synthetase family. Glutamate--tRNA ligase type 1 subfamily.</text>
</comment>
<evidence type="ECO:0000313" key="13">
    <source>
        <dbReference type="EMBL" id="CAD8695981.1"/>
    </source>
</evidence>
<dbReference type="InterPro" id="IPR045462">
    <property type="entry name" value="aa-tRNA-synth_I_cd-bd"/>
</dbReference>
<evidence type="ECO:0000259" key="11">
    <source>
        <dbReference type="Pfam" id="PF00749"/>
    </source>
</evidence>
<dbReference type="GO" id="GO:0048608">
    <property type="term" value="P:reproductive structure development"/>
    <property type="evidence" value="ECO:0007669"/>
    <property type="project" value="UniProtKB-ARBA"/>
</dbReference>
<dbReference type="InterPro" id="IPR004527">
    <property type="entry name" value="Glu-tRNA-ligase_bac/mito"/>
</dbReference>
<dbReference type="NCBIfam" id="TIGR00464">
    <property type="entry name" value="gltX_bact"/>
    <property type="match status" value="1"/>
</dbReference>
<evidence type="ECO:0000256" key="2">
    <source>
        <dbReference type="ARBA" id="ARBA00007894"/>
    </source>
</evidence>
<dbReference type="GO" id="GO:0005739">
    <property type="term" value="C:mitochondrion"/>
    <property type="evidence" value="ECO:0007669"/>
    <property type="project" value="UniProtKB-SubCell"/>
</dbReference>
<dbReference type="HAMAP" id="MF_00022">
    <property type="entry name" value="Glu_tRNA_synth_type1"/>
    <property type="match status" value="1"/>
</dbReference>
<proteinExistence type="inferred from homology"/>
<keyword evidence="4 10" id="KW-0436">Ligase</keyword>
<dbReference type="GO" id="GO:0009791">
    <property type="term" value="P:post-embryonic development"/>
    <property type="evidence" value="ECO:0007669"/>
    <property type="project" value="UniProtKB-ARBA"/>
</dbReference>
<keyword evidence="5 10" id="KW-0547">Nucleotide-binding</keyword>
<dbReference type="GO" id="GO:0008270">
    <property type="term" value="F:zinc ion binding"/>
    <property type="evidence" value="ECO:0007669"/>
    <property type="project" value="InterPro"/>
</dbReference>
<evidence type="ECO:0000256" key="6">
    <source>
        <dbReference type="ARBA" id="ARBA00022840"/>
    </source>
</evidence>
<evidence type="ECO:0000256" key="3">
    <source>
        <dbReference type="ARBA" id="ARBA00012835"/>
    </source>
</evidence>
<dbReference type="Pfam" id="PF19269">
    <property type="entry name" value="Anticodon_2"/>
    <property type="match status" value="1"/>
</dbReference>
<dbReference type="AlphaFoldDB" id="A0A7S0X2I6"/>
<dbReference type="InterPro" id="IPR049940">
    <property type="entry name" value="GluQ/Sye"/>
</dbReference>
<organism evidence="13">
    <name type="scientific">Chlamydomonas leiostraca</name>
    <dbReference type="NCBI Taxonomy" id="1034604"/>
    <lineage>
        <taxon>Eukaryota</taxon>
        <taxon>Viridiplantae</taxon>
        <taxon>Chlorophyta</taxon>
        <taxon>core chlorophytes</taxon>
        <taxon>Chlorophyceae</taxon>
        <taxon>CS clade</taxon>
        <taxon>Chlamydomonadales</taxon>
        <taxon>Chlamydomonadaceae</taxon>
        <taxon>Chlamydomonas</taxon>
    </lineage>
</organism>
<dbReference type="EC" id="6.1.1.17" evidence="3"/>
<evidence type="ECO:0000256" key="1">
    <source>
        <dbReference type="ARBA" id="ARBA00004173"/>
    </source>
</evidence>
<evidence type="ECO:0000256" key="7">
    <source>
        <dbReference type="ARBA" id="ARBA00022917"/>
    </source>
</evidence>
<dbReference type="GO" id="GO:0004818">
    <property type="term" value="F:glutamate-tRNA ligase activity"/>
    <property type="evidence" value="ECO:0007669"/>
    <property type="project" value="UniProtKB-EC"/>
</dbReference>
<dbReference type="CDD" id="cd00808">
    <property type="entry name" value="GluRS_core"/>
    <property type="match status" value="1"/>
</dbReference>
<dbReference type="InterPro" id="IPR020058">
    <property type="entry name" value="Glu/Gln-tRNA-synth_Ib_cat-dom"/>
</dbReference>
<dbReference type="InterPro" id="IPR020751">
    <property type="entry name" value="aa-tRNA-synth_I_codon-bd_sub2"/>
</dbReference>
<evidence type="ECO:0000256" key="8">
    <source>
        <dbReference type="ARBA" id="ARBA00023146"/>
    </source>
</evidence>
<dbReference type="Gene3D" id="1.10.10.350">
    <property type="match status" value="1"/>
</dbReference>
<dbReference type="PRINTS" id="PR00987">
    <property type="entry name" value="TRNASYNTHGLU"/>
</dbReference>
<evidence type="ECO:0000256" key="4">
    <source>
        <dbReference type="ARBA" id="ARBA00022598"/>
    </source>
</evidence>